<dbReference type="InterPro" id="IPR051532">
    <property type="entry name" value="Ester_Hydrolysis_Enzymes"/>
</dbReference>
<keyword evidence="1" id="KW-0732">Signal</keyword>
<dbReference type="PANTHER" id="PTHR30383:SF5">
    <property type="entry name" value="SGNH HYDROLASE-TYPE ESTERASE DOMAIN-CONTAINING PROTEIN"/>
    <property type="match status" value="1"/>
</dbReference>
<reference evidence="2 3" key="1">
    <citation type="submission" date="2021-05" db="EMBL/GenBank/DDBJ databases">
        <title>A Polyphasic approach of four new species of the genus Ohtaekwangia: Ohtaekwangia histidinii sp. nov., Ohtaekwangia cretensis sp. nov., Ohtaekwangia indiensis sp. nov., Ohtaekwangia reichenbachii sp. nov. from diverse environment.</title>
        <authorList>
            <person name="Octaviana S."/>
        </authorList>
    </citation>
    <scope>NUCLEOTIDE SEQUENCE [LARGE SCALE GENOMIC DNA]</scope>
    <source>
        <strain evidence="2 3">PWU20</strain>
    </source>
</reference>
<dbReference type="SUPFAM" id="SSF52266">
    <property type="entry name" value="SGNH hydrolase"/>
    <property type="match status" value="2"/>
</dbReference>
<evidence type="ECO:0008006" key="4">
    <source>
        <dbReference type="Google" id="ProtNLM"/>
    </source>
</evidence>
<gene>
    <name evidence="2" type="ORF">KK060_15455</name>
</gene>
<dbReference type="PROSITE" id="PS51257">
    <property type="entry name" value="PROKAR_LIPOPROTEIN"/>
    <property type="match status" value="1"/>
</dbReference>
<evidence type="ECO:0000256" key="1">
    <source>
        <dbReference type="SAM" id="SignalP"/>
    </source>
</evidence>
<comment type="caution">
    <text evidence="2">The sequence shown here is derived from an EMBL/GenBank/DDBJ whole genome shotgun (WGS) entry which is preliminary data.</text>
</comment>
<name>A0ABS5VV59_9BACT</name>
<dbReference type="InterPro" id="IPR036514">
    <property type="entry name" value="SGNH_hydro_sf"/>
</dbReference>
<dbReference type="RefSeq" id="WP_254154647.1">
    <property type="nucleotide sequence ID" value="NZ_JAHESD010000037.1"/>
</dbReference>
<feature type="signal peptide" evidence="1">
    <location>
        <begin position="1"/>
        <end position="21"/>
    </location>
</feature>
<accession>A0ABS5VV59</accession>
<keyword evidence="3" id="KW-1185">Reference proteome</keyword>
<evidence type="ECO:0000313" key="3">
    <source>
        <dbReference type="Proteomes" id="UP000772618"/>
    </source>
</evidence>
<protein>
    <recommendedName>
        <fullName evidence="4">G-D-S-L family lipolytic protein</fullName>
    </recommendedName>
</protein>
<dbReference type="PANTHER" id="PTHR30383">
    <property type="entry name" value="THIOESTERASE 1/PROTEASE 1/LYSOPHOSPHOLIPASE L1"/>
    <property type="match status" value="1"/>
</dbReference>
<evidence type="ECO:0000313" key="2">
    <source>
        <dbReference type="EMBL" id="MBT1704690.1"/>
    </source>
</evidence>
<organism evidence="2 3">
    <name type="scientific">Chryseosolibacter indicus</name>
    <dbReference type="NCBI Taxonomy" id="2782351"/>
    <lineage>
        <taxon>Bacteria</taxon>
        <taxon>Pseudomonadati</taxon>
        <taxon>Bacteroidota</taxon>
        <taxon>Cytophagia</taxon>
        <taxon>Cytophagales</taxon>
        <taxon>Chryseotaleaceae</taxon>
        <taxon>Chryseosolibacter</taxon>
    </lineage>
</organism>
<proteinExistence type="predicted"/>
<dbReference type="Proteomes" id="UP000772618">
    <property type="component" value="Unassembled WGS sequence"/>
</dbReference>
<dbReference type="EMBL" id="JAHESD010000037">
    <property type="protein sequence ID" value="MBT1704690.1"/>
    <property type="molecule type" value="Genomic_DNA"/>
</dbReference>
<dbReference type="Gene3D" id="3.40.50.1110">
    <property type="entry name" value="SGNH hydrolase"/>
    <property type="match status" value="1"/>
</dbReference>
<feature type="chain" id="PRO_5047369302" description="G-D-S-L family lipolytic protein" evidence="1">
    <location>
        <begin position="22"/>
        <end position="551"/>
    </location>
</feature>
<sequence>MKKIKYLGYTLALILALSACEQDTIDLQQPEPDLTNVGTDACPQGASKGSADFTKVVAIGNSLMAGYQSGALFDAGQQNSLPKILSKQFVCVGGSETFNQPDIRSEYGFYTGGTNPVGNIFLGRLFIYGAAPAPYKYPSQEAAASSIPNPQVNPNFMYAGSQGAVPTKDLNNFGVPGIVLGQIFTTATGNWSNPNPAAGFNPFYARFASDGGAGTSTILQDATTSLANGGTFFLMEIGNNDVLGYAIGGAASTGVQMTSTADFTMQYQGALQTLLSVPNVKGAVANIPDITSIAYFNTVTWNRIAFDEAKPTDVATVAQLNAAFAGLNSALDGLSANGLISAAEAAKRKVSYQLGNNPILINDEDLEDLGPKFDVLLSVNAITQEQRQRLVPYEQSRPLVAGELVPLGAGAVLGTLANPQDPTTVWGVAVPLPDQYALTANEITAIQTRTNEFNTIIANAVAQLGGDRVALVDVNGKFNQLKMAGADVVNGVTITPTLAPPTGGFSEDGIHPNQRGYAYLANIFIDAINTKFGASVPKVNISKYSANGLPR</sequence>